<feature type="domain" description="Ricin B lectin" evidence="7">
    <location>
        <begin position="101"/>
        <end position="240"/>
    </location>
</feature>
<proteinExistence type="inferred from homology"/>
<dbReference type="EMBL" id="BAABDE010000038">
    <property type="protein sequence ID" value="GAA3839454.1"/>
    <property type="molecule type" value="Genomic_DNA"/>
</dbReference>
<dbReference type="PROSITE" id="PS50231">
    <property type="entry name" value="RICIN_B_LECTIN"/>
    <property type="match status" value="1"/>
</dbReference>
<dbReference type="InterPro" id="IPR035992">
    <property type="entry name" value="Ricin_B-like_lectins"/>
</dbReference>
<dbReference type="SUPFAM" id="SSF50370">
    <property type="entry name" value="Ricin B-like lectins"/>
    <property type="match status" value="1"/>
</dbReference>
<dbReference type="InterPro" id="IPR000743">
    <property type="entry name" value="Glyco_hydro_28"/>
</dbReference>
<gene>
    <name evidence="8" type="ORF">GCM10022403_084680</name>
</gene>
<evidence type="ECO:0000256" key="2">
    <source>
        <dbReference type="ARBA" id="ARBA00022801"/>
    </source>
</evidence>
<name>A0ABP7JAC4_9ACTN</name>
<dbReference type="Pfam" id="PF00295">
    <property type="entry name" value="Glyco_hydro_28"/>
    <property type="match status" value="1"/>
</dbReference>
<keyword evidence="6" id="KW-1133">Transmembrane helix</keyword>
<feature type="active site" evidence="5">
    <location>
        <position position="426"/>
    </location>
</feature>
<dbReference type="PROSITE" id="PS00503">
    <property type="entry name" value="PECTINESTERASE_2"/>
    <property type="match status" value="1"/>
</dbReference>
<sequence length="953" mass="98013">MMAQVCERTKTGQTRPGWRVRTEFTELVVPNLLWPAGVRRLRGDSGERNGMYLRRARRARSKRSQWRIATAGGAALVVVGGVAAAATVVTGTSGQTAEAKAGTYTLAVAKSGMCMDLVGSSWSSGALIQQWGCGQGQANQQWTLVDRGSGRFAIRSAASGLCLDVPGASTTDGFRLQQWGCGTDQANQLWTLKPARDNTFQIVNVNSGLCVSDAKASTAAGAAVVQETCTTNSNKRWTLTQAGTGSAGASPSPTASAAASTATGTTITVAADGSGDVTTIQAAIDKVPANNTRPVTIAVKKGTYRGVFTVPSNKPYVTLKGLGAGASEVVLVQNHGASTKKSDGTTYGTFGSATAFVDGHDFSASNLTISNDYDYAASPSQAVALSLSADRAVLDNVRLLGHQDTLLVNDSSRAYFLKSYVEGTVDFIFGGGIAVFDRSDIHQLGSGGYLTAASTPATRAYGYLFYKSNITGAGAAGTSSLGRPWRQDAQVLYRESTIGSFVNTAQPWSDMSSAVWTKARFSEYKNTGAGATVNSGRPQLSDSQAADYTPQKYLAGSDGWNPTATATSPASGTVCKPTAYGAKADGATKDTAALQKAINACAGKGTVELTPGKYLSGALTLAANMTLQLDSGATLLASQDAADYPLSGGKLSPLLGGSGVNNLTITGAGTIDGQGAPWWTLINQEKAAGKTLSPRPGLVSLNSASNVKITGITLKNAPNVNITVKKVTTSAIDGITVQAPADAPNTDGIDVWSSSGVAVTNSTIDTGDDDIAINSSSEGPSHDISLSGCTILHGHGLSIGSYTAGGIHDIYIHDNTLKGTTAGVRIKSARGRAGEIHAVTYKNLKMTDVTTPIQVTGYYPSIPADGDAAQAVTTATPNYHDITIANVTATGANTAGQIVGVPEQPITGLTLTSVNITAKTGLTVRNATVSTTSTTIKPASGPAYIVQSKATVK</sequence>
<reference evidence="9" key="1">
    <citation type="journal article" date="2019" name="Int. J. Syst. Evol. Microbiol.">
        <title>The Global Catalogue of Microorganisms (GCM) 10K type strain sequencing project: providing services to taxonomists for standard genome sequencing and annotation.</title>
        <authorList>
            <consortium name="The Broad Institute Genomics Platform"/>
            <consortium name="The Broad Institute Genome Sequencing Center for Infectious Disease"/>
            <person name="Wu L."/>
            <person name="Ma J."/>
        </authorList>
    </citation>
    <scope>NUCLEOTIDE SEQUENCE [LARGE SCALE GENOMIC DNA]</scope>
    <source>
        <strain evidence="9">JCM 17138</strain>
    </source>
</reference>
<keyword evidence="2" id="KW-0378">Hydrolase</keyword>
<evidence type="ECO:0000256" key="6">
    <source>
        <dbReference type="SAM" id="Phobius"/>
    </source>
</evidence>
<organism evidence="8 9">
    <name type="scientific">Streptomyces coacervatus</name>
    <dbReference type="NCBI Taxonomy" id="647381"/>
    <lineage>
        <taxon>Bacteria</taxon>
        <taxon>Bacillati</taxon>
        <taxon>Actinomycetota</taxon>
        <taxon>Actinomycetes</taxon>
        <taxon>Kitasatosporales</taxon>
        <taxon>Streptomycetaceae</taxon>
        <taxon>Streptomyces</taxon>
    </lineage>
</organism>
<evidence type="ECO:0000256" key="4">
    <source>
        <dbReference type="ARBA" id="ARBA00023295"/>
    </source>
</evidence>
<dbReference type="InterPro" id="IPR006626">
    <property type="entry name" value="PbH1"/>
</dbReference>
<dbReference type="InterPro" id="IPR000070">
    <property type="entry name" value="Pectinesterase_cat"/>
</dbReference>
<evidence type="ECO:0000313" key="9">
    <source>
        <dbReference type="Proteomes" id="UP001501009"/>
    </source>
</evidence>
<keyword evidence="6" id="KW-0812">Transmembrane</keyword>
<keyword evidence="9" id="KW-1185">Reference proteome</keyword>
<dbReference type="InterPro" id="IPR011050">
    <property type="entry name" value="Pectin_lyase_fold/virulence"/>
</dbReference>
<dbReference type="Gene3D" id="2.80.10.50">
    <property type="match status" value="1"/>
</dbReference>
<dbReference type="PANTHER" id="PTHR31339">
    <property type="entry name" value="PECTIN LYASE-RELATED"/>
    <property type="match status" value="1"/>
</dbReference>
<keyword evidence="3" id="KW-0063">Aspartyl esterase</keyword>
<dbReference type="InterPro" id="IPR051801">
    <property type="entry name" value="GH28_Enzymes"/>
</dbReference>
<comment type="caution">
    <text evidence="8">The sequence shown here is derived from an EMBL/GenBank/DDBJ whole genome shotgun (WGS) entry which is preliminary data.</text>
</comment>
<keyword evidence="4" id="KW-0326">Glycosidase</keyword>
<dbReference type="SMART" id="SM00458">
    <property type="entry name" value="RICIN"/>
    <property type="match status" value="1"/>
</dbReference>
<dbReference type="InterPro" id="IPR000772">
    <property type="entry name" value="Ricin_B_lectin"/>
</dbReference>
<dbReference type="Proteomes" id="UP001501009">
    <property type="component" value="Unassembled WGS sequence"/>
</dbReference>
<feature type="transmembrane region" description="Helical" evidence="6">
    <location>
        <begin position="68"/>
        <end position="89"/>
    </location>
</feature>
<dbReference type="CDD" id="cd00161">
    <property type="entry name" value="beta-trefoil_Ricin-like"/>
    <property type="match status" value="1"/>
</dbReference>
<accession>A0ABP7JAC4</accession>
<evidence type="ECO:0000313" key="8">
    <source>
        <dbReference type="EMBL" id="GAA3839454.1"/>
    </source>
</evidence>
<dbReference type="SMART" id="SM00710">
    <property type="entry name" value="PbH1"/>
    <property type="match status" value="6"/>
</dbReference>
<keyword evidence="6" id="KW-0472">Membrane</keyword>
<evidence type="ECO:0000256" key="3">
    <source>
        <dbReference type="ARBA" id="ARBA00023085"/>
    </source>
</evidence>
<comment type="similarity">
    <text evidence="1">Belongs to the glycosyl hydrolase 28 family.</text>
</comment>
<dbReference type="Pfam" id="PF14200">
    <property type="entry name" value="RicinB_lectin_2"/>
    <property type="match status" value="2"/>
</dbReference>
<dbReference type="InterPro" id="IPR033131">
    <property type="entry name" value="Pectinesterase_Asp_AS"/>
</dbReference>
<dbReference type="InterPro" id="IPR012334">
    <property type="entry name" value="Pectin_lyas_fold"/>
</dbReference>
<dbReference type="Gene3D" id="2.160.20.10">
    <property type="entry name" value="Single-stranded right-handed beta-helix, Pectin lyase-like"/>
    <property type="match status" value="2"/>
</dbReference>
<evidence type="ECO:0000256" key="1">
    <source>
        <dbReference type="ARBA" id="ARBA00008834"/>
    </source>
</evidence>
<dbReference type="SUPFAM" id="SSF51126">
    <property type="entry name" value="Pectin lyase-like"/>
    <property type="match status" value="2"/>
</dbReference>
<evidence type="ECO:0000256" key="5">
    <source>
        <dbReference type="PROSITE-ProRule" id="PRU10040"/>
    </source>
</evidence>
<dbReference type="Pfam" id="PF01095">
    <property type="entry name" value="Pectinesterase"/>
    <property type="match status" value="1"/>
</dbReference>
<dbReference type="PANTHER" id="PTHR31339:SF3">
    <property type="entry name" value="PECTIN LYASE-LIKE SUPERFAMILY PROTEIN"/>
    <property type="match status" value="1"/>
</dbReference>
<evidence type="ECO:0000259" key="7">
    <source>
        <dbReference type="SMART" id="SM00458"/>
    </source>
</evidence>
<protein>
    <recommendedName>
        <fullName evidence="7">Ricin B lectin domain-containing protein</fullName>
    </recommendedName>
</protein>